<gene>
    <name evidence="2" type="ORF">PAXRUDRAFT_30463</name>
</gene>
<dbReference type="OrthoDB" id="10530671at2759"/>
<protein>
    <submittedName>
        <fullName evidence="2">Uncharacterized protein</fullName>
    </submittedName>
</protein>
<dbReference type="EMBL" id="KN824857">
    <property type="protein sequence ID" value="KIK99510.1"/>
    <property type="molecule type" value="Genomic_DNA"/>
</dbReference>
<dbReference type="InParanoid" id="A0A0D0ECK1"/>
<feature type="compositionally biased region" description="Pro residues" evidence="1">
    <location>
        <begin position="23"/>
        <end position="35"/>
    </location>
</feature>
<evidence type="ECO:0000313" key="2">
    <source>
        <dbReference type="EMBL" id="KIK99510.1"/>
    </source>
</evidence>
<keyword evidence="3" id="KW-1185">Reference proteome</keyword>
<reference evidence="3" key="2">
    <citation type="submission" date="2015-01" db="EMBL/GenBank/DDBJ databases">
        <title>Evolutionary Origins and Diversification of the Mycorrhizal Mutualists.</title>
        <authorList>
            <consortium name="DOE Joint Genome Institute"/>
            <consortium name="Mycorrhizal Genomics Consortium"/>
            <person name="Kohler A."/>
            <person name="Kuo A."/>
            <person name="Nagy L.G."/>
            <person name="Floudas D."/>
            <person name="Copeland A."/>
            <person name="Barry K.W."/>
            <person name="Cichocki N."/>
            <person name="Veneault-Fourrey C."/>
            <person name="LaButti K."/>
            <person name="Lindquist E.A."/>
            <person name="Lipzen A."/>
            <person name="Lundell T."/>
            <person name="Morin E."/>
            <person name="Murat C."/>
            <person name="Riley R."/>
            <person name="Ohm R."/>
            <person name="Sun H."/>
            <person name="Tunlid A."/>
            <person name="Henrissat B."/>
            <person name="Grigoriev I.V."/>
            <person name="Hibbett D.S."/>
            <person name="Martin F."/>
        </authorList>
    </citation>
    <scope>NUCLEOTIDE SEQUENCE [LARGE SCALE GENOMIC DNA]</scope>
    <source>
        <strain evidence="3">Ve08.2h10</strain>
    </source>
</reference>
<organism evidence="2 3">
    <name type="scientific">Paxillus rubicundulus Ve08.2h10</name>
    <dbReference type="NCBI Taxonomy" id="930991"/>
    <lineage>
        <taxon>Eukaryota</taxon>
        <taxon>Fungi</taxon>
        <taxon>Dikarya</taxon>
        <taxon>Basidiomycota</taxon>
        <taxon>Agaricomycotina</taxon>
        <taxon>Agaricomycetes</taxon>
        <taxon>Agaricomycetidae</taxon>
        <taxon>Boletales</taxon>
        <taxon>Paxilineae</taxon>
        <taxon>Paxillaceae</taxon>
        <taxon>Paxillus</taxon>
    </lineage>
</organism>
<feature type="region of interest" description="Disordered" evidence="1">
    <location>
        <begin position="70"/>
        <end position="119"/>
    </location>
</feature>
<dbReference type="HOGENOM" id="CLU_2062239_0_0_1"/>
<proteinExistence type="predicted"/>
<reference evidence="2 3" key="1">
    <citation type="submission" date="2014-04" db="EMBL/GenBank/DDBJ databases">
        <authorList>
            <consortium name="DOE Joint Genome Institute"/>
            <person name="Kuo A."/>
            <person name="Kohler A."/>
            <person name="Jargeat P."/>
            <person name="Nagy L.G."/>
            <person name="Floudas D."/>
            <person name="Copeland A."/>
            <person name="Barry K.W."/>
            <person name="Cichocki N."/>
            <person name="Veneault-Fourrey C."/>
            <person name="LaButti K."/>
            <person name="Lindquist E.A."/>
            <person name="Lipzen A."/>
            <person name="Lundell T."/>
            <person name="Morin E."/>
            <person name="Murat C."/>
            <person name="Sun H."/>
            <person name="Tunlid A."/>
            <person name="Henrissat B."/>
            <person name="Grigoriev I.V."/>
            <person name="Hibbett D.S."/>
            <person name="Martin F."/>
            <person name="Nordberg H.P."/>
            <person name="Cantor M.N."/>
            <person name="Hua S.X."/>
        </authorList>
    </citation>
    <scope>NUCLEOTIDE SEQUENCE [LARGE SCALE GENOMIC DNA]</scope>
    <source>
        <strain evidence="2 3">Ve08.2h10</strain>
    </source>
</reference>
<sequence length="119" mass="13119">MSIPRTPDDDLALSSAMNTSGVLPPPLHSPQTPPSSPIHCFININILNSTRNLIPLPSIIARPRFNSQILPLRQPRNPTNPLPLGSTKQLPLRQISIQTPPQTQTHPPPSHPQNHCRHP</sequence>
<feature type="compositionally biased region" description="Low complexity" evidence="1">
    <location>
        <begin position="94"/>
        <end position="105"/>
    </location>
</feature>
<accession>A0A0D0ECK1</accession>
<evidence type="ECO:0000313" key="3">
    <source>
        <dbReference type="Proteomes" id="UP000054538"/>
    </source>
</evidence>
<evidence type="ECO:0000256" key="1">
    <source>
        <dbReference type="SAM" id="MobiDB-lite"/>
    </source>
</evidence>
<feature type="region of interest" description="Disordered" evidence="1">
    <location>
        <begin position="1"/>
        <end position="35"/>
    </location>
</feature>
<dbReference type="Proteomes" id="UP000054538">
    <property type="component" value="Unassembled WGS sequence"/>
</dbReference>
<dbReference type="AlphaFoldDB" id="A0A0D0ECK1"/>
<name>A0A0D0ECK1_9AGAM</name>